<gene>
    <name evidence="1" type="ORF">FOZ76_23025</name>
</gene>
<dbReference type="OrthoDB" id="8689481at2"/>
<name>A0A556ACR3_9BURK</name>
<dbReference type="Gene3D" id="1.10.10.10">
    <property type="entry name" value="Winged helix-like DNA-binding domain superfamily/Winged helix DNA-binding domain"/>
    <property type="match status" value="1"/>
</dbReference>
<dbReference type="Proteomes" id="UP000318405">
    <property type="component" value="Unassembled WGS sequence"/>
</dbReference>
<evidence type="ECO:0000313" key="1">
    <source>
        <dbReference type="EMBL" id="TSH90675.1"/>
    </source>
</evidence>
<keyword evidence="2" id="KW-1185">Reference proteome</keyword>
<evidence type="ECO:0000313" key="2">
    <source>
        <dbReference type="Proteomes" id="UP000318405"/>
    </source>
</evidence>
<dbReference type="GO" id="GO:0006355">
    <property type="term" value="P:regulation of DNA-templated transcription"/>
    <property type="evidence" value="ECO:0007669"/>
    <property type="project" value="InterPro"/>
</dbReference>
<proteinExistence type="predicted"/>
<dbReference type="EMBL" id="VLTJ01000039">
    <property type="protein sequence ID" value="TSH90675.1"/>
    <property type="molecule type" value="Genomic_DNA"/>
</dbReference>
<dbReference type="GO" id="GO:0003677">
    <property type="term" value="F:DNA binding"/>
    <property type="evidence" value="ECO:0007669"/>
    <property type="project" value="InterPro"/>
</dbReference>
<dbReference type="InterPro" id="IPR016032">
    <property type="entry name" value="Sig_transdc_resp-reg_C-effctor"/>
</dbReference>
<reference evidence="1 2" key="1">
    <citation type="submission" date="2019-07" db="EMBL/GenBank/DDBJ databases">
        <title>Qingshengfaniella alkalisoli gen. nov., sp. nov., isolated from saline soil.</title>
        <authorList>
            <person name="Xu L."/>
            <person name="Huang X.-X."/>
            <person name="Sun J.-Q."/>
        </authorList>
    </citation>
    <scope>NUCLEOTIDE SEQUENCE [LARGE SCALE GENOMIC DNA]</scope>
    <source>
        <strain evidence="1 2">DSM 27279</strain>
    </source>
</reference>
<sequence length="326" mass="37141">MVDMKIKSTITVWEGCDPTVSEAIGQLQDRWHPYSRYSKRYPIVRLIQELIDPAMAAYTAALPQRYLGHVPGAGTGVSFSEIIRLVGLDAMVRVQRQLLRQFVKTVDKQSKRDERFVATLETLIELVADCACKRPAKSRVRTTRLNGERRQSFCRFCGSLTELALYADGNDTPKANDLEEELRLSSQYCLEHRPRLPSGTWNTAYRQARRSVAQFDLELARLSQQSAKPATPQVKSGDQLVDNYVFHYVAGQCLQPADTTELRNQARQMVDAKLSDRKKQMLMLQWSGHNQSEIARRLGIERQAVSKAIAAIPERFHLKPTKRHGR</sequence>
<comment type="caution">
    <text evidence="1">The sequence shown here is derived from an EMBL/GenBank/DDBJ whole genome shotgun (WGS) entry which is preliminary data.</text>
</comment>
<dbReference type="InterPro" id="IPR036388">
    <property type="entry name" value="WH-like_DNA-bd_sf"/>
</dbReference>
<dbReference type="AlphaFoldDB" id="A0A556ACR3"/>
<dbReference type="SUPFAM" id="SSF46894">
    <property type="entry name" value="C-terminal effector domain of the bipartite response regulators"/>
    <property type="match status" value="1"/>
</dbReference>
<organism evidence="1 2">
    <name type="scientific">Verticiella sediminum</name>
    <dbReference type="NCBI Taxonomy" id="1247510"/>
    <lineage>
        <taxon>Bacteria</taxon>
        <taxon>Pseudomonadati</taxon>
        <taxon>Pseudomonadota</taxon>
        <taxon>Betaproteobacteria</taxon>
        <taxon>Burkholderiales</taxon>
        <taxon>Alcaligenaceae</taxon>
        <taxon>Verticiella</taxon>
    </lineage>
</organism>
<protein>
    <submittedName>
        <fullName evidence="1">LuxR family transcriptional regulator</fullName>
    </submittedName>
</protein>
<accession>A0A556ACR3</accession>